<dbReference type="AlphaFoldDB" id="A0A8X6KSR7"/>
<reference evidence="2" key="1">
    <citation type="submission" date="2020-07" db="EMBL/GenBank/DDBJ databases">
        <title>Multicomponent nature underlies the extraordinary mechanical properties of spider dragline silk.</title>
        <authorList>
            <person name="Kono N."/>
            <person name="Nakamura H."/>
            <person name="Mori M."/>
            <person name="Yoshida Y."/>
            <person name="Ohtoshi R."/>
            <person name="Malay A.D."/>
            <person name="Moran D.A.P."/>
            <person name="Tomita M."/>
            <person name="Numata K."/>
            <person name="Arakawa K."/>
        </authorList>
    </citation>
    <scope>NUCLEOTIDE SEQUENCE</scope>
</reference>
<organism evidence="2 3">
    <name type="scientific">Trichonephila clavata</name>
    <name type="common">Joro spider</name>
    <name type="synonym">Nephila clavata</name>
    <dbReference type="NCBI Taxonomy" id="2740835"/>
    <lineage>
        <taxon>Eukaryota</taxon>
        <taxon>Metazoa</taxon>
        <taxon>Ecdysozoa</taxon>
        <taxon>Arthropoda</taxon>
        <taxon>Chelicerata</taxon>
        <taxon>Arachnida</taxon>
        <taxon>Araneae</taxon>
        <taxon>Araneomorphae</taxon>
        <taxon>Entelegynae</taxon>
        <taxon>Araneoidea</taxon>
        <taxon>Nephilidae</taxon>
        <taxon>Trichonephila</taxon>
    </lineage>
</organism>
<dbReference type="SMART" id="SM00516">
    <property type="entry name" value="SEC14"/>
    <property type="match status" value="1"/>
</dbReference>
<dbReference type="Pfam" id="PF00650">
    <property type="entry name" value="CRAL_TRIO"/>
    <property type="match status" value="1"/>
</dbReference>
<dbReference type="CDD" id="cd00170">
    <property type="entry name" value="SEC14"/>
    <property type="match status" value="1"/>
</dbReference>
<comment type="caution">
    <text evidence="2">The sequence shown here is derived from an EMBL/GenBank/DDBJ whole genome shotgun (WGS) entry which is preliminary data.</text>
</comment>
<proteinExistence type="predicted"/>
<evidence type="ECO:0000259" key="1">
    <source>
        <dbReference type="PROSITE" id="PS50191"/>
    </source>
</evidence>
<dbReference type="GO" id="GO:1902936">
    <property type="term" value="F:phosphatidylinositol bisphosphate binding"/>
    <property type="evidence" value="ECO:0007669"/>
    <property type="project" value="TreeGrafter"/>
</dbReference>
<dbReference type="Gene3D" id="1.10.8.20">
    <property type="entry name" value="N-terminal domain of phosphatidylinositol transfer protein sec14p"/>
    <property type="match status" value="1"/>
</dbReference>
<dbReference type="SUPFAM" id="SSF46938">
    <property type="entry name" value="CRAL/TRIO N-terminal domain"/>
    <property type="match status" value="1"/>
</dbReference>
<sequence>MTIKESLMHIDAAISRQNETCSAMPSPQFDDKNSFEIIQFWYSKKVNCQTTMTLLPLWFKGLTPELQHKAEVTLGETSHVKAKALVDFRRLINEQQDLYSRLDEVFLLRFLRTKKYDVQKAFKIFLNYYDLKSKQKGKFTGLKPSDVKKVIEMNNILYVPYRLPSGSHVAIYRMGTFDVNKATAQELVATVFLLGEMILDCEATQVCGGVIIIDTAGITIQHYRQFATVQFLSLVINLVQDCLPERLKAIHFVNEPFTYHAIFHLIRPILKKKLKDRLHFHGSDLSSLHRYVPKDFLPEELGGNMGPFDNTEFANYFFSQEAFIERINKYGKIEKCVSSPDKWKKKPLSL</sequence>
<dbReference type="OrthoDB" id="1434354at2759"/>
<dbReference type="EMBL" id="BMAO01012757">
    <property type="protein sequence ID" value="GFQ83719.1"/>
    <property type="molecule type" value="Genomic_DNA"/>
</dbReference>
<dbReference type="PANTHER" id="PTHR10174:SF130">
    <property type="entry name" value="ALPHA-TOCOPHEROL TRANSFER PROTEIN-LIKE"/>
    <property type="match status" value="1"/>
</dbReference>
<protein>
    <submittedName>
        <fullName evidence="2">Alpha-tocopherol transfer protein-like</fullName>
    </submittedName>
</protein>
<dbReference type="Pfam" id="PF03765">
    <property type="entry name" value="CRAL_TRIO_N"/>
    <property type="match status" value="1"/>
</dbReference>
<name>A0A8X6KSR7_TRICU</name>
<dbReference type="SMART" id="SM01100">
    <property type="entry name" value="CRAL_TRIO_N"/>
    <property type="match status" value="1"/>
</dbReference>
<accession>A0A8X6KSR7</accession>
<evidence type="ECO:0000313" key="2">
    <source>
        <dbReference type="EMBL" id="GFQ83719.1"/>
    </source>
</evidence>
<dbReference type="PANTHER" id="PTHR10174">
    <property type="entry name" value="ALPHA-TOCOPHEROL TRANSFER PROTEIN-RELATED"/>
    <property type="match status" value="1"/>
</dbReference>
<dbReference type="Gene3D" id="1.20.5.1200">
    <property type="entry name" value="Alpha-tocopherol transfer"/>
    <property type="match status" value="1"/>
</dbReference>
<dbReference type="PROSITE" id="PS50191">
    <property type="entry name" value="CRAL_TRIO"/>
    <property type="match status" value="1"/>
</dbReference>
<dbReference type="InterPro" id="IPR036865">
    <property type="entry name" value="CRAL-TRIO_dom_sf"/>
</dbReference>
<evidence type="ECO:0000313" key="3">
    <source>
        <dbReference type="Proteomes" id="UP000887116"/>
    </source>
</evidence>
<dbReference type="GO" id="GO:0016020">
    <property type="term" value="C:membrane"/>
    <property type="evidence" value="ECO:0007669"/>
    <property type="project" value="TreeGrafter"/>
</dbReference>
<feature type="domain" description="CRAL-TRIO" evidence="1">
    <location>
        <begin position="144"/>
        <end position="309"/>
    </location>
</feature>
<dbReference type="InterPro" id="IPR001251">
    <property type="entry name" value="CRAL-TRIO_dom"/>
</dbReference>
<dbReference type="Proteomes" id="UP000887116">
    <property type="component" value="Unassembled WGS sequence"/>
</dbReference>
<keyword evidence="3" id="KW-1185">Reference proteome</keyword>
<dbReference type="Gene3D" id="3.40.525.10">
    <property type="entry name" value="CRAL-TRIO lipid binding domain"/>
    <property type="match status" value="1"/>
</dbReference>
<dbReference type="PRINTS" id="PR00180">
    <property type="entry name" value="CRETINALDHBP"/>
</dbReference>
<dbReference type="InterPro" id="IPR011074">
    <property type="entry name" value="CRAL/TRIO_N_dom"/>
</dbReference>
<dbReference type="InterPro" id="IPR036273">
    <property type="entry name" value="CRAL/TRIO_N_dom_sf"/>
</dbReference>
<dbReference type="SUPFAM" id="SSF52087">
    <property type="entry name" value="CRAL/TRIO domain"/>
    <property type="match status" value="1"/>
</dbReference>
<gene>
    <name evidence="2" type="primary">Ttpal</name>
    <name evidence="2" type="ORF">TNCT_242651</name>
</gene>